<keyword evidence="2" id="KW-1185">Reference proteome</keyword>
<evidence type="ECO:0000313" key="1">
    <source>
        <dbReference type="EMBL" id="EFW15997.1"/>
    </source>
</evidence>
<organism evidence="2">
    <name type="scientific">Coccidioides posadasii (strain RMSCC 757 / Silveira)</name>
    <name type="common">Valley fever fungus</name>
    <dbReference type="NCBI Taxonomy" id="443226"/>
    <lineage>
        <taxon>Eukaryota</taxon>
        <taxon>Fungi</taxon>
        <taxon>Dikarya</taxon>
        <taxon>Ascomycota</taxon>
        <taxon>Pezizomycotina</taxon>
        <taxon>Eurotiomycetes</taxon>
        <taxon>Eurotiomycetidae</taxon>
        <taxon>Onygenales</taxon>
        <taxon>Onygenaceae</taxon>
        <taxon>Coccidioides</taxon>
    </lineage>
</organism>
<dbReference type="HOGENOM" id="CLU_2061285_0_0_1"/>
<name>E9DCS2_COCPS</name>
<gene>
    <name evidence="1" type="ORF">CPSG_07624</name>
</gene>
<sequence length="119" mass="13003">MLLLQDHGEVRGFSPPAAAKIGILTKEGRQSASSPFRDVFSFGPSYTVHPFASRCLTSQRLLPATALEAISPHPCLDLRTEQGDPISSSGALLLYRIIKFRQNSLARILTSTWPPNIKA</sequence>
<dbReference type="AlphaFoldDB" id="E9DCS2"/>
<accession>E9DCS2</accession>
<dbReference type="Proteomes" id="UP000002497">
    <property type="component" value="Unassembled WGS sequence"/>
</dbReference>
<protein>
    <submittedName>
        <fullName evidence="1">Uncharacterized protein</fullName>
    </submittedName>
</protein>
<proteinExistence type="predicted"/>
<evidence type="ECO:0000313" key="2">
    <source>
        <dbReference type="Proteomes" id="UP000002497"/>
    </source>
</evidence>
<reference evidence="2" key="2">
    <citation type="submission" date="2010-03" db="EMBL/GenBank/DDBJ databases">
        <title>The genome sequence of Coccidioides posadasii strain Silveira.</title>
        <authorList>
            <consortium name="The Broad Institute Genome Sequencing Center for Infectious Disease"/>
            <person name="Neafsey D."/>
            <person name="Orbach M."/>
            <person name="Henn M.R."/>
            <person name="Cole G.T."/>
            <person name="Galgiani J."/>
            <person name="Gardner M.J."/>
            <person name="Kirkland T.N."/>
            <person name="Taylor J.W."/>
            <person name="Young S.K."/>
            <person name="Zeng Q."/>
            <person name="Koehrsen M."/>
            <person name="Alvarado L."/>
            <person name="Berlin A."/>
            <person name="Borenstein D."/>
            <person name="Chapman S.B."/>
            <person name="Chen Z."/>
            <person name="Engels R."/>
            <person name="Freedman E."/>
            <person name="Gellesch M."/>
            <person name="Goldberg J."/>
            <person name="Griggs A."/>
            <person name="Gujja S."/>
            <person name="Heilman E."/>
            <person name="Heiman D."/>
            <person name="Howarth C."/>
            <person name="Jen D."/>
            <person name="Larson L."/>
            <person name="Mehta T."/>
            <person name="Neiman D."/>
            <person name="Park D."/>
            <person name="Pearson M."/>
            <person name="Richards J."/>
            <person name="Roberts A."/>
            <person name="Saif S."/>
            <person name="Shea T."/>
            <person name="Shenoy N."/>
            <person name="Sisk P."/>
            <person name="Stolte C."/>
            <person name="Sykes S."/>
            <person name="Walk T."/>
            <person name="White J."/>
            <person name="Yandava C."/>
            <person name="Haas B."/>
            <person name="Nusbaum C."/>
            <person name="Birren B."/>
        </authorList>
    </citation>
    <scope>NUCLEOTIDE SEQUENCE [LARGE SCALE GENOMIC DNA]</scope>
    <source>
        <strain evidence="2">RMSCC 757 / Silveira</strain>
    </source>
</reference>
<reference evidence="2" key="1">
    <citation type="journal article" date="2010" name="Genome Res.">
        <title>Population genomic sequencing of Coccidioides fungi reveals recent hybridization and transposon control.</title>
        <authorList>
            <person name="Neafsey D.E."/>
            <person name="Barker B.M."/>
            <person name="Sharpton T.J."/>
            <person name="Stajich J.E."/>
            <person name="Park D.J."/>
            <person name="Whiston E."/>
            <person name="Hung C.-Y."/>
            <person name="McMahan C."/>
            <person name="White J."/>
            <person name="Sykes S."/>
            <person name="Heiman D."/>
            <person name="Young S."/>
            <person name="Zeng Q."/>
            <person name="Abouelleil A."/>
            <person name="Aftuck L."/>
            <person name="Bessette D."/>
            <person name="Brown A."/>
            <person name="FitzGerald M."/>
            <person name="Lui A."/>
            <person name="Macdonald J.P."/>
            <person name="Priest M."/>
            <person name="Orbach M.J."/>
            <person name="Galgiani J.N."/>
            <person name="Kirkland T.N."/>
            <person name="Cole G.T."/>
            <person name="Birren B.W."/>
            <person name="Henn M.R."/>
            <person name="Taylor J.W."/>
            <person name="Rounsley S.D."/>
        </authorList>
    </citation>
    <scope>NUCLEOTIDE SEQUENCE [LARGE SCALE GENOMIC DNA]</scope>
    <source>
        <strain evidence="2">RMSCC 757 / Silveira</strain>
    </source>
</reference>
<dbReference type="EMBL" id="GL636499">
    <property type="protein sequence ID" value="EFW15997.1"/>
    <property type="molecule type" value="Genomic_DNA"/>
</dbReference>
<dbReference type="VEuPathDB" id="FungiDB:CPSG_07624"/>